<dbReference type="EMBL" id="CAMPGE010014048">
    <property type="protein sequence ID" value="CAI2372746.1"/>
    <property type="molecule type" value="Genomic_DNA"/>
</dbReference>
<dbReference type="Pfam" id="PF00651">
    <property type="entry name" value="BTB"/>
    <property type="match status" value="1"/>
</dbReference>
<dbReference type="InterPro" id="IPR000210">
    <property type="entry name" value="BTB/POZ_dom"/>
</dbReference>
<dbReference type="Gene3D" id="3.30.710.10">
    <property type="entry name" value="Potassium Channel Kv1.1, Chain A"/>
    <property type="match status" value="1"/>
</dbReference>
<feature type="domain" description="BTB" evidence="3">
    <location>
        <begin position="205"/>
        <end position="275"/>
    </location>
</feature>
<protein>
    <recommendedName>
        <fullName evidence="3">BTB domain-containing protein</fullName>
    </recommendedName>
</protein>
<comment type="caution">
    <text evidence="4">The sequence shown here is derived from an EMBL/GenBank/DDBJ whole genome shotgun (WGS) entry which is preliminary data.</text>
</comment>
<dbReference type="Proteomes" id="UP001295684">
    <property type="component" value="Unassembled WGS sequence"/>
</dbReference>
<evidence type="ECO:0000256" key="2">
    <source>
        <dbReference type="SAM" id="MobiDB-lite"/>
    </source>
</evidence>
<name>A0AAD1XHC2_EUPCR</name>
<evidence type="ECO:0000259" key="3">
    <source>
        <dbReference type="PROSITE" id="PS50097"/>
    </source>
</evidence>
<proteinExistence type="predicted"/>
<accession>A0AAD1XHC2</accession>
<reference evidence="4" key="1">
    <citation type="submission" date="2023-07" db="EMBL/GenBank/DDBJ databases">
        <authorList>
            <consortium name="AG Swart"/>
            <person name="Singh M."/>
            <person name="Singh A."/>
            <person name="Seah K."/>
            <person name="Emmerich C."/>
        </authorList>
    </citation>
    <scope>NUCLEOTIDE SEQUENCE</scope>
    <source>
        <strain evidence="4">DP1</strain>
    </source>
</reference>
<gene>
    <name evidence="4" type="ORF">ECRASSUSDP1_LOCUS14079</name>
</gene>
<evidence type="ECO:0000313" key="5">
    <source>
        <dbReference type="Proteomes" id="UP001295684"/>
    </source>
</evidence>
<dbReference type="InterPro" id="IPR011333">
    <property type="entry name" value="SKP1/BTB/POZ_sf"/>
</dbReference>
<dbReference type="PROSITE" id="PS50097">
    <property type="entry name" value="BTB"/>
    <property type="match status" value="1"/>
</dbReference>
<sequence>MSGGKTLEDLIKEHKDTDDQQQQPMEVDRHETTEEKKQREARLRAFQARTSNPRTINDAKLKVEKSSPYKSSGGTRENMMEGRARALLNKKNQLEESILKKEMQEKKNLEKKRELEEEAKLYRTESQIERANKMIDRLGDPNRNQGVGEDSEEELDQPDPFLELQECISEVLYEEFLDLNQDTHISLIDDDDDIDEDTSKKEDDQDIVKFIFSDLGRVIRAHKHVLISKMPLFKSMLSGNMRESSTRQIEVFDADFEPYFAFVEFIYTGAIKKLDSNHLIELLELSDRFCAEDLRELIAEKLIENLDPGTIKDILEVAHHYKLSTLKQECWRYAKLNRTSMSRYGVFKVLDPQDVEMIKRIDT</sequence>
<dbReference type="AlphaFoldDB" id="A0AAD1XHC2"/>
<evidence type="ECO:0000313" key="4">
    <source>
        <dbReference type="EMBL" id="CAI2372746.1"/>
    </source>
</evidence>
<keyword evidence="5" id="KW-1185">Reference proteome</keyword>
<evidence type="ECO:0000256" key="1">
    <source>
        <dbReference type="SAM" id="Coils"/>
    </source>
</evidence>
<feature type="compositionally biased region" description="Basic and acidic residues" evidence="2">
    <location>
        <begin position="57"/>
        <end position="67"/>
    </location>
</feature>
<feature type="coiled-coil region" evidence="1">
    <location>
        <begin position="84"/>
        <end position="132"/>
    </location>
</feature>
<dbReference type="PANTHER" id="PTHR24413">
    <property type="entry name" value="SPECKLE-TYPE POZ PROTEIN"/>
    <property type="match status" value="1"/>
</dbReference>
<feature type="compositionally biased region" description="Basic and acidic residues" evidence="2">
    <location>
        <begin position="26"/>
        <end position="43"/>
    </location>
</feature>
<organism evidence="4 5">
    <name type="scientific">Euplotes crassus</name>
    <dbReference type="NCBI Taxonomy" id="5936"/>
    <lineage>
        <taxon>Eukaryota</taxon>
        <taxon>Sar</taxon>
        <taxon>Alveolata</taxon>
        <taxon>Ciliophora</taxon>
        <taxon>Intramacronucleata</taxon>
        <taxon>Spirotrichea</taxon>
        <taxon>Hypotrichia</taxon>
        <taxon>Euplotida</taxon>
        <taxon>Euplotidae</taxon>
        <taxon>Moneuplotes</taxon>
    </lineage>
</organism>
<dbReference type="SUPFAM" id="SSF54695">
    <property type="entry name" value="POZ domain"/>
    <property type="match status" value="1"/>
</dbReference>
<keyword evidence="1" id="KW-0175">Coiled coil</keyword>
<feature type="region of interest" description="Disordered" evidence="2">
    <location>
        <begin position="1"/>
        <end position="79"/>
    </location>
</feature>
<feature type="compositionally biased region" description="Basic and acidic residues" evidence="2">
    <location>
        <begin position="1"/>
        <end position="18"/>
    </location>
</feature>
<feature type="region of interest" description="Disordered" evidence="2">
    <location>
        <begin position="137"/>
        <end position="156"/>
    </location>
</feature>
<dbReference type="SMART" id="SM00225">
    <property type="entry name" value="BTB"/>
    <property type="match status" value="1"/>
</dbReference>